<accession>A0A1H6M4S1</accession>
<sequence length="200" mass="22608">MYIMTPSILLPIVAFICAAEPESPRQLTEDQEQHLRFIRQNSHVLTAIVYKREIIPDPKHNNDAIEVSHAIVTRTMKGSTPEGARIIWVRPLEVLMNGAVYTHTIFPGKPFPYHIIGSVCGELKGGVKVIWEPVRITPLQGDFYTSFISLGAKHREKWKQALKAPHPEPSALMSENEWKTFEQQIETAAANDPEHDSTSF</sequence>
<evidence type="ECO:0000313" key="2">
    <source>
        <dbReference type="Proteomes" id="UP000176204"/>
    </source>
</evidence>
<dbReference type="Proteomes" id="UP000176204">
    <property type="component" value="Chromosome I"/>
</dbReference>
<dbReference type="KEGG" id="agl:PYTT_1751"/>
<keyword evidence="2" id="KW-1185">Reference proteome</keyword>
<organism evidence="1 2">
    <name type="scientific">Akkermansia glycaniphila</name>
    <dbReference type="NCBI Taxonomy" id="1679444"/>
    <lineage>
        <taxon>Bacteria</taxon>
        <taxon>Pseudomonadati</taxon>
        <taxon>Verrucomicrobiota</taxon>
        <taxon>Verrucomicrobiia</taxon>
        <taxon>Verrucomicrobiales</taxon>
        <taxon>Akkermansiaceae</taxon>
        <taxon>Akkermansia</taxon>
    </lineage>
</organism>
<evidence type="ECO:0000313" key="1">
    <source>
        <dbReference type="EMBL" id="SEH92314.1"/>
    </source>
</evidence>
<gene>
    <name evidence="1" type="ORF">PYTT_1751</name>
</gene>
<reference evidence="2" key="1">
    <citation type="submission" date="2016-09" db="EMBL/GenBank/DDBJ databases">
        <authorList>
            <person name="Koehorst J."/>
        </authorList>
    </citation>
    <scope>NUCLEOTIDE SEQUENCE [LARGE SCALE GENOMIC DNA]</scope>
</reference>
<name>A0A1H6M4S1_9BACT</name>
<protein>
    <submittedName>
        <fullName evidence="1">Uncharacterized protein</fullName>
    </submittedName>
</protein>
<dbReference type="EMBL" id="LT629973">
    <property type="protein sequence ID" value="SEH92314.1"/>
    <property type="molecule type" value="Genomic_DNA"/>
</dbReference>
<proteinExistence type="predicted"/>
<dbReference type="AlphaFoldDB" id="A0A1H6M4S1"/>
<dbReference type="STRING" id="1679444.PYTT_1751"/>